<feature type="region of interest" description="Disordered" evidence="1">
    <location>
        <begin position="96"/>
        <end position="258"/>
    </location>
</feature>
<feature type="region of interest" description="Disordered" evidence="1">
    <location>
        <begin position="274"/>
        <end position="335"/>
    </location>
</feature>
<evidence type="ECO:0000256" key="1">
    <source>
        <dbReference type="SAM" id="MobiDB-lite"/>
    </source>
</evidence>
<organism evidence="2 3">
    <name type="scientific">Apiospora arundinis</name>
    <dbReference type="NCBI Taxonomy" id="335852"/>
    <lineage>
        <taxon>Eukaryota</taxon>
        <taxon>Fungi</taxon>
        <taxon>Dikarya</taxon>
        <taxon>Ascomycota</taxon>
        <taxon>Pezizomycotina</taxon>
        <taxon>Sordariomycetes</taxon>
        <taxon>Xylariomycetidae</taxon>
        <taxon>Amphisphaeriales</taxon>
        <taxon>Apiosporaceae</taxon>
        <taxon>Apiospora</taxon>
    </lineage>
</organism>
<dbReference type="Proteomes" id="UP001390339">
    <property type="component" value="Unassembled WGS sequence"/>
</dbReference>
<feature type="compositionally biased region" description="Polar residues" evidence="1">
    <location>
        <begin position="237"/>
        <end position="254"/>
    </location>
</feature>
<feature type="compositionally biased region" description="Low complexity" evidence="1">
    <location>
        <begin position="144"/>
        <end position="167"/>
    </location>
</feature>
<proteinExistence type="predicted"/>
<feature type="compositionally biased region" description="Low complexity" evidence="1">
    <location>
        <begin position="206"/>
        <end position="216"/>
    </location>
</feature>
<keyword evidence="3" id="KW-1185">Reference proteome</keyword>
<accession>A0ABR2I908</accession>
<protein>
    <submittedName>
        <fullName evidence="2">Copper homeostasis protein cutc protein</fullName>
    </submittedName>
</protein>
<feature type="compositionally biased region" description="Low complexity" evidence="1">
    <location>
        <begin position="111"/>
        <end position="129"/>
    </location>
</feature>
<feature type="compositionally biased region" description="Polar residues" evidence="1">
    <location>
        <begin position="188"/>
        <end position="197"/>
    </location>
</feature>
<sequence length="335" mass="34872">MVGRSWSDAEEAYFWRQVVPFSGSRVGIFLPNQQATWDELADRMTNHFGANARRTYSGTVLYEHWFLNMRIRTRSPNAEPHLSRYFRRAGVPSPYAIANNGGGQGRGRGRGQAAAAPAGPSGVPSAPVADNSGATASQRVQEVAGGFVAGPAPGPASPARQPRGPAPLHAPAGSASTALGQPRPVGQTGASVPSGASLNALPPTPSRTLPPSARSQRAARRQSGLPATIEQRRQAGLATSASAPSILAPSQSNPPRAIVPAATSDAAVTASAVGSVGPHQAQSIVASEVQHSRTRARTRARRTSTQNVGGVNYVDPNESSTSDDEDIPARLPRRI</sequence>
<name>A0ABR2I908_9PEZI</name>
<evidence type="ECO:0000313" key="3">
    <source>
        <dbReference type="Proteomes" id="UP001390339"/>
    </source>
</evidence>
<dbReference type="EMBL" id="JAPCWZ010000006">
    <property type="protein sequence ID" value="KAK8859301.1"/>
    <property type="molecule type" value="Genomic_DNA"/>
</dbReference>
<comment type="caution">
    <text evidence="2">The sequence shown here is derived from an EMBL/GenBank/DDBJ whole genome shotgun (WGS) entry which is preliminary data.</text>
</comment>
<evidence type="ECO:0000313" key="2">
    <source>
        <dbReference type="EMBL" id="KAK8859301.1"/>
    </source>
</evidence>
<feature type="compositionally biased region" description="Basic residues" evidence="1">
    <location>
        <begin position="292"/>
        <end position="302"/>
    </location>
</feature>
<reference evidence="2 3" key="1">
    <citation type="journal article" date="2024" name="IMA Fungus">
        <title>Apiospora arundinis, a panoply of carbohydrate-active enzymes and secondary metabolites.</title>
        <authorList>
            <person name="Sorensen T."/>
            <person name="Petersen C."/>
            <person name="Muurmann A.T."/>
            <person name="Christiansen J.V."/>
            <person name="Brundto M.L."/>
            <person name="Overgaard C.K."/>
            <person name="Boysen A.T."/>
            <person name="Wollenberg R.D."/>
            <person name="Larsen T.O."/>
            <person name="Sorensen J.L."/>
            <person name="Nielsen K.L."/>
            <person name="Sondergaard T.E."/>
        </authorList>
    </citation>
    <scope>NUCLEOTIDE SEQUENCE [LARGE SCALE GENOMIC DNA]</scope>
    <source>
        <strain evidence="2 3">AAU 773</strain>
    </source>
</reference>
<gene>
    <name evidence="2" type="ORF">PGQ11_010035</name>
</gene>